<keyword evidence="3" id="KW-1015">Disulfide bond</keyword>
<dbReference type="Proteomes" id="UP001217838">
    <property type="component" value="Unassembled WGS sequence"/>
</dbReference>
<evidence type="ECO:0000256" key="1">
    <source>
        <dbReference type="ARBA" id="ARBA00022729"/>
    </source>
</evidence>
<keyword evidence="1" id="KW-0732">Signal</keyword>
<evidence type="ECO:0000256" key="3">
    <source>
        <dbReference type="ARBA" id="ARBA00023157"/>
    </source>
</evidence>
<feature type="compositionally biased region" description="Low complexity" evidence="4">
    <location>
        <begin position="23"/>
        <end position="64"/>
    </location>
</feature>
<dbReference type="EMBL" id="JAQNDN010000002">
    <property type="protein sequence ID" value="MDC0667376.1"/>
    <property type="molecule type" value="Genomic_DNA"/>
</dbReference>
<keyword evidence="6" id="KW-1185">Reference proteome</keyword>
<sequence length="452" mass="45869">MCLATTLALGCPGSPGGDETTDGDPGTTTDAATTTSTGEDPGASETAPTTSDSTTAAPTTSGSPSGCGDGALGDGEACDDGNAIQGDGCNNDCQPSGELLAEFRSLVPGTEWIHDVAVTAGGDVIVAGQQGRDRWVAGFDAQLSPQWSQTYSETEWLEVASSVAVKDDAIFVVGSVHAEQPTNPSTAVRKTWIAQLGPTGEVVWEDAWISEFGDSYGTQIAATDDGDLVIAGFMSVSATSTGMFARRYTADGEVLWTASHSMAAEMHAIWPIGPGLAVTPEAVYVGFAVFGMSPSEETLVTFAPGDGAELWSRGLDSFGSSIKGAAAADAGELVVISSGGDPQKIFARRVTEDGDIAWTSNACTGTVGRAIAFDPSGDVVIIGDGPGDVGTNIRLCRFAPDGALKWGKDIDGGEDADLGYAVTIAPGGQIVAGGVMDGGASALDAWLAVYSP</sequence>
<reference evidence="5 6" key="1">
    <citation type="submission" date="2022-11" db="EMBL/GenBank/DDBJ databases">
        <title>Minimal conservation of predation-associated metabolite biosynthetic gene clusters underscores biosynthetic potential of Myxococcota including descriptions for ten novel species: Archangium lansinium sp. nov., Myxococcus landrumus sp. nov., Nannocystis bai.</title>
        <authorList>
            <person name="Ahearne A."/>
            <person name="Stevens C."/>
            <person name="Dowd S."/>
        </authorList>
    </citation>
    <scope>NUCLEOTIDE SEQUENCE [LARGE SCALE GENOMIC DNA]</scope>
    <source>
        <strain evidence="5 6">NCELM</strain>
    </source>
</reference>
<proteinExistence type="predicted"/>
<dbReference type="PANTHER" id="PTHR42754:SF1">
    <property type="entry name" value="LIPOPROTEIN"/>
    <property type="match status" value="1"/>
</dbReference>
<evidence type="ECO:0000256" key="4">
    <source>
        <dbReference type="SAM" id="MobiDB-lite"/>
    </source>
</evidence>
<dbReference type="NCBIfam" id="TIGR02232">
    <property type="entry name" value="myxo_disulf_rpt"/>
    <property type="match status" value="1"/>
</dbReference>
<dbReference type="SUPFAM" id="SSF50998">
    <property type="entry name" value="Quinoprotein alcohol dehydrogenase-like"/>
    <property type="match status" value="1"/>
</dbReference>
<protein>
    <submittedName>
        <fullName evidence="5">PQQ-binding-like beta-propeller repeat protein</fullName>
    </submittedName>
</protein>
<evidence type="ECO:0000313" key="5">
    <source>
        <dbReference type="EMBL" id="MDC0667376.1"/>
    </source>
</evidence>
<dbReference type="InterPro" id="IPR011936">
    <property type="entry name" value="Myxo_disulph_rpt"/>
</dbReference>
<dbReference type="Gene3D" id="2.80.10.50">
    <property type="match status" value="1"/>
</dbReference>
<dbReference type="InterPro" id="IPR011047">
    <property type="entry name" value="Quinoprotein_ADH-like_sf"/>
</dbReference>
<evidence type="ECO:0000313" key="6">
    <source>
        <dbReference type="Proteomes" id="UP001217838"/>
    </source>
</evidence>
<name>A0ABT5AZW9_9BACT</name>
<comment type="caution">
    <text evidence="5">The sequence shown here is derived from an EMBL/GenBank/DDBJ whole genome shotgun (WGS) entry which is preliminary data.</text>
</comment>
<dbReference type="PANTHER" id="PTHR42754">
    <property type="entry name" value="ENDOGLUCANASE"/>
    <property type="match status" value="1"/>
</dbReference>
<feature type="region of interest" description="Disordered" evidence="4">
    <location>
        <begin position="1"/>
        <end position="68"/>
    </location>
</feature>
<keyword evidence="2" id="KW-0677">Repeat</keyword>
<organism evidence="5 6">
    <name type="scientific">Nannocystis radixulma</name>
    <dbReference type="NCBI Taxonomy" id="2995305"/>
    <lineage>
        <taxon>Bacteria</taxon>
        <taxon>Pseudomonadati</taxon>
        <taxon>Myxococcota</taxon>
        <taxon>Polyangia</taxon>
        <taxon>Nannocystales</taxon>
        <taxon>Nannocystaceae</taxon>
        <taxon>Nannocystis</taxon>
    </lineage>
</organism>
<gene>
    <name evidence="5" type="ORF">POL58_06495</name>
</gene>
<evidence type="ECO:0000256" key="2">
    <source>
        <dbReference type="ARBA" id="ARBA00022737"/>
    </source>
</evidence>
<accession>A0ABT5AZW9</accession>